<dbReference type="CDD" id="cd18801">
    <property type="entry name" value="SF2_C_FANCM_Hef"/>
    <property type="match status" value="1"/>
</dbReference>
<dbReference type="InterPro" id="IPR012882">
    <property type="entry name" value="Fmp46"/>
</dbReference>
<dbReference type="OrthoDB" id="164902at2759"/>
<dbReference type="InterPro" id="IPR039686">
    <property type="entry name" value="FANCM/Mph1-like_ID"/>
</dbReference>
<evidence type="ECO:0000259" key="11">
    <source>
        <dbReference type="PROSITE" id="PS51194"/>
    </source>
</evidence>
<comment type="function">
    <text evidence="8">ATP-dependent DNA helicase involved in DNA damage repair by homologous recombination and in genome maintenance. Capable of unwinding D-loops. Plays a role in limiting crossover recombinants during mitotic DNA double-strand break (DSB) repair. Component of a FANCM-MHF complex which promotes gene conversion at blocked replication forks, probably by reversal of the stalled fork.</text>
</comment>
<dbReference type="EMBL" id="JAAAIP010000184">
    <property type="protein sequence ID" value="KAG0323600.1"/>
    <property type="molecule type" value="Genomic_DNA"/>
</dbReference>
<feature type="compositionally biased region" description="Low complexity" evidence="9">
    <location>
        <begin position="1221"/>
        <end position="1234"/>
    </location>
</feature>
<dbReference type="SMART" id="SM00487">
    <property type="entry name" value="DEXDc"/>
    <property type="match status" value="1"/>
</dbReference>
<evidence type="ECO:0000259" key="10">
    <source>
        <dbReference type="PROSITE" id="PS51192"/>
    </source>
</evidence>
<evidence type="ECO:0000256" key="2">
    <source>
        <dbReference type="ARBA" id="ARBA00009889"/>
    </source>
</evidence>
<comment type="catalytic activity">
    <reaction evidence="8">
        <text>ATP + H2O = ADP + phosphate + H(+)</text>
        <dbReference type="Rhea" id="RHEA:13065"/>
        <dbReference type="ChEBI" id="CHEBI:15377"/>
        <dbReference type="ChEBI" id="CHEBI:15378"/>
        <dbReference type="ChEBI" id="CHEBI:30616"/>
        <dbReference type="ChEBI" id="CHEBI:43474"/>
        <dbReference type="ChEBI" id="CHEBI:456216"/>
        <dbReference type="EC" id="3.6.4.12"/>
    </reaction>
</comment>
<dbReference type="InterPro" id="IPR036249">
    <property type="entry name" value="Thioredoxin-like_sf"/>
</dbReference>
<dbReference type="CDD" id="cd12091">
    <property type="entry name" value="FANCM_ID"/>
    <property type="match status" value="1"/>
</dbReference>
<evidence type="ECO:0000256" key="7">
    <source>
        <dbReference type="ARBA" id="ARBA00023242"/>
    </source>
</evidence>
<dbReference type="InterPro" id="IPR011545">
    <property type="entry name" value="DEAD/DEAH_box_helicase_dom"/>
</dbReference>
<feature type="compositionally biased region" description="Low complexity" evidence="9">
    <location>
        <begin position="307"/>
        <end position="319"/>
    </location>
</feature>
<evidence type="ECO:0000256" key="4">
    <source>
        <dbReference type="ARBA" id="ARBA00022801"/>
    </source>
</evidence>
<keyword evidence="5" id="KW-0347">Helicase</keyword>
<dbReference type="InterPro" id="IPR006660">
    <property type="entry name" value="Arsenate_reductase-like"/>
</dbReference>
<dbReference type="PROSITE" id="PS51353">
    <property type="entry name" value="ARSC"/>
    <property type="match status" value="1"/>
</dbReference>
<evidence type="ECO:0000256" key="1">
    <source>
        <dbReference type="ARBA" id="ARBA00004123"/>
    </source>
</evidence>
<proteinExistence type="inferred from homology"/>
<dbReference type="PANTHER" id="PTHR14025:SF20">
    <property type="entry name" value="FANCONI ANEMIA GROUP M PROTEIN"/>
    <property type="match status" value="1"/>
</dbReference>
<feature type="compositionally biased region" description="Basic and acidic residues" evidence="9">
    <location>
        <begin position="1160"/>
        <end position="1189"/>
    </location>
</feature>
<dbReference type="PANTHER" id="PTHR14025">
    <property type="entry name" value="FANCONI ANEMIA GROUP M FANCM FAMILY MEMBER"/>
    <property type="match status" value="1"/>
</dbReference>
<sequence length="1514" mass="168568">MASLTLYHNPQCGTCVKATPLLEAEAEKKGFSLEKIEFRKNPPTSEQVEQILTYLGIGSGTAEEDSLIFKTFLRNDAPKASTVEEAKKIVADDPTLMQRPIVVNWAEKRAKVCRSLLAMPPPADDDFDFEDLDSLQLDPDEEAMLTGVDRGQSSKFGRDTSHHNLPYGKPNRLIDTVTNGPQSSTSAPKFSVSNASHAAKQAASMSDDFDDFGDLEDEALLLDENELLSESVPSAPPPRQASFQAAQPRQVEPQQRYQQPQPQASASAPIKLFSIFGGATHQTAHNSALQRTSSSSHLQIKGSLQRSSSSGSNHNSNINLQRQGSNVVASSSFFNNTNKAVALGIGALPQQGPHSSSHQVSNATNPFAASVIPRSDPSNDFAEDIFRSPESSRAPAESPTHHLIDRQAALTWQYPVNYPRRDYQYSIIRRALFTNTLVSLPTGLGKTFIAAVVMLNYFRWFPKSKIIFMAPTRPLVNQQIEACFKICGIPQDETIEMTGQQQAELRRELWLQKRVVFCTPQILQNDLKSGSCPAEAIVCLVIDEAHRATGRYAYTEVIRLLDPVNRDVRVMALTATPGSDTRSVQQVVQNLKITKIEMRTEDSLDLQRYVFKRTVQEIVVPCGREIADIRDRFHRLMRPFLDRLAKQNILRTTDPSQLTRFIILQGRDAFLAGHAQHSGTKAYVMKQTTICMGLIHAYELLTVHGIRPFAANMDPFASRSNSAADDTRAGSTASKRKKIEEEFERDDDKPSLARKAMEELPDFMRMMDSIRIKMKQSSFVSHPKIERLVGLVVQHFIDHQDESDAIIQARAESSTLAGDDNNNTPTQTRVMIFANYRESVEEITRVLGEHRPLIKVQSFIGQATAKGKKGITQKEQQKVVADFQKGEHNVLVATSIGEEGLDIGDVDLIICYDSHSSPIRMLQRMGRTGRKRKGKICLLLAEGTEEQKYRRSQTSYKAVQRAIAQGTNIQYYPHSPRILPPGPPPTCDLVHIDVPTYVMPSSSRKRKKVVAEGSGGRRRLGDDSAFLDSEELARFQQRYLLPKRGIRRITFASACAKLHSNKKRSVVVANTTFRIGHSSRTIDFISAVNGIAKSRVAQSLEGLTGRPETGDKDAHSKRMLALIERWGPSGTGDDGHDDGDDNGVETSVRAKRIRVATTLRESDSGPSKERRGAFSEDKEELNAHEHGDGTDDDDIGYSSIHPLFSAAKKRLALPKPRRKAAASTTAPLPLSTSSRVGGFHDSSATTSGATKSIMAYFPTISDDEVDLEIMGGFSDAFGHHIEEERYIAEASSDFENDHEVSEMVAKPSTVEHKAPAHHAELRKRTGYDFREPRTPPPLWYKSKEKSDIEIDEDVDIEAAVDGAELYVVRALPSVPKPGEWYQPATAASSQTDFRVNRHDKNGEEETVLFIESSEDEAEVDSEHIGRFKRASARLSTPPWENSAVGKDDINAFDHSDHDEQRHHENDTPQSDTHEKQRGHDMEDHGGRSDMDDFEFDELMLLDDTDLQEEDMSWE</sequence>
<feature type="region of interest" description="Disordered" evidence="9">
    <location>
        <begin position="148"/>
        <end position="193"/>
    </location>
</feature>
<feature type="compositionally biased region" description="Low complexity" evidence="9">
    <location>
        <begin position="388"/>
        <end position="398"/>
    </location>
</feature>
<feature type="region of interest" description="Disordered" evidence="9">
    <location>
        <begin position="1126"/>
        <end position="1196"/>
    </location>
</feature>
<feature type="compositionally biased region" description="Basic and acidic residues" evidence="9">
    <location>
        <begin position="1445"/>
        <end position="1490"/>
    </location>
</feature>
<feature type="compositionally biased region" description="Polar residues" evidence="9">
    <location>
        <begin position="718"/>
        <end position="733"/>
    </location>
</feature>
<feature type="compositionally biased region" description="Acidic residues" evidence="9">
    <location>
        <begin position="1491"/>
        <end position="1514"/>
    </location>
</feature>
<dbReference type="InterPro" id="IPR044749">
    <property type="entry name" value="FANCM_DEXDc"/>
</dbReference>
<accession>A0A9P6UXE6</accession>
<feature type="region of interest" description="Disordered" evidence="9">
    <location>
        <begin position="1431"/>
        <end position="1514"/>
    </location>
</feature>
<dbReference type="Gene3D" id="1.20.1320.20">
    <property type="entry name" value="hef helicase domain"/>
    <property type="match status" value="1"/>
</dbReference>
<dbReference type="PROSITE" id="PS51194">
    <property type="entry name" value="HELICASE_CTER"/>
    <property type="match status" value="1"/>
</dbReference>
<evidence type="ECO:0000256" key="5">
    <source>
        <dbReference type="ARBA" id="ARBA00022806"/>
    </source>
</evidence>
<dbReference type="GO" id="GO:0009378">
    <property type="term" value="F:four-way junction helicase activity"/>
    <property type="evidence" value="ECO:0007669"/>
    <property type="project" value="TreeGrafter"/>
</dbReference>
<dbReference type="GO" id="GO:0005524">
    <property type="term" value="F:ATP binding"/>
    <property type="evidence" value="ECO:0007669"/>
    <property type="project" value="UniProtKB-UniRule"/>
</dbReference>
<keyword evidence="3" id="KW-0547">Nucleotide-binding</keyword>
<keyword evidence="13" id="KW-1185">Reference proteome</keyword>
<feature type="compositionally biased region" description="Polar residues" evidence="9">
    <location>
        <begin position="176"/>
        <end position="193"/>
    </location>
</feature>
<dbReference type="InterPro" id="IPR001650">
    <property type="entry name" value="Helicase_C-like"/>
</dbReference>
<dbReference type="Pfam" id="PF00271">
    <property type="entry name" value="Helicase_C"/>
    <property type="match status" value="1"/>
</dbReference>
<dbReference type="GO" id="GO:0005634">
    <property type="term" value="C:nucleus"/>
    <property type="evidence" value="ECO:0007669"/>
    <property type="project" value="UniProtKB-SubCell"/>
</dbReference>
<feature type="region of interest" description="Disordered" evidence="9">
    <location>
        <begin position="718"/>
        <end position="752"/>
    </location>
</feature>
<dbReference type="CDD" id="cd18033">
    <property type="entry name" value="DEXDc_FANCM"/>
    <property type="match status" value="1"/>
</dbReference>
<dbReference type="SMART" id="SM00490">
    <property type="entry name" value="HELICc"/>
    <property type="match status" value="1"/>
</dbReference>
<feature type="domain" description="Helicase C-terminal" evidence="11">
    <location>
        <begin position="801"/>
        <end position="975"/>
    </location>
</feature>
<evidence type="ECO:0000313" key="13">
    <source>
        <dbReference type="Proteomes" id="UP000738325"/>
    </source>
</evidence>
<dbReference type="PROSITE" id="PS51192">
    <property type="entry name" value="HELICASE_ATP_BIND_1"/>
    <property type="match status" value="1"/>
</dbReference>
<dbReference type="GO" id="GO:0000400">
    <property type="term" value="F:four-way junction DNA binding"/>
    <property type="evidence" value="ECO:0007669"/>
    <property type="project" value="TreeGrafter"/>
</dbReference>
<keyword evidence="4" id="KW-0378">Hydrolase</keyword>
<keyword evidence="7" id="KW-0539">Nucleus</keyword>
<dbReference type="Gene3D" id="3.40.30.10">
    <property type="entry name" value="Glutaredoxin"/>
    <property type="match status" value="1"/>
</dbReference>
<comment type="caution">
    <text evidence="12">The sequence shown here is derived from an EMBL/GenBank/DDBJ whole genome shotgun (WGS) entry which is preliminary data.</text>
</comment>
<dbReference type="SUPFAM" id="SSF52540">
    <property type="entry name" value="P-loop containing nucleoside triphosphate hydrolases"/>
    <property type="match status" value="1"/>
</dbReference>
<feature type="region of interest" description="Disordered" evidence="9">
    <location>
        <begin position="1211"/>
        <end position="1247"/>
    </location>
</feature>
<dbReference type="GO" id="GO:0045003">
    <property type="term" value="P:double-strand break repair via synthesis-dependent strand annealing"/>
    <property type="evidence" value="ECO:0007669"/>
    <property type="project" value="TreeGrafter"/>
</dbReference>
<dbReference type="InterPro" id="IPR014001">
    <property type="entry name" value="Helicase_ATP-bd"/>
</dbReference>
<keyword evidence="6" id="KW-0067">ATP-binding</keyword>
<dbReference type="FunFam" id="3.40.50.300:FF:000861">
    <property type="entry name" value="Fanconi anemia, complementation group M"/>
    <property type="match status" value="1"/>
</dbReference>
<evidence type="ECO:0000313" key="12">
    <source>
        <dbReference type="EMBL" id="KAG0323600.1"/>
    </source>
</evidence>
<dbReference type="CDD" id="cd02977">
    <property type="entry name" value="ArsC_family"/>
    <property type="match status" value="1"/>
</dbReference>
<dbReference type="GO" id="GO:0043138">
    <property type="term" value="F:3'-5' DNA helicase activity"/>
    <property type="evidence" value="ECO:0007669"/>
    <property type="project" value="InterPro"/>
</dbReference>
<dbReference type="EC" id="3.6.4.12" evidence="8"/>
<evidence type="ECO:0000256" key="6">
    <source>
        <dbReference type="ARBA" id="ARBA00022840"/>
    </source>
</evidence>
<name>A0A9P6UXE6_9FUNG</name>
<organism evidence="12 13">
    <name type="scientific">Dissophora globulifera</name>
    <dbReference type="NCBI Taxonomy" id="979702"/>
    <lineage>
        <taxon>Eukaryota</taxon>
        <taxon>Fungi</taxon>
        <taxon>Fungi incertae sedis</taxon>
        <taxon>Mucoromycota</taxon>
        <taxon>Mortierellomycotina</taxon>
        <taxon>Mortierellomycetes</taxon>
        <taxon>Mortierellales</taxon>
        <taxon>Mortierellaceae</taxon>
        <taxon>Dissophora</taxon>
    </lineage>
</organism>
<protein>
    <recommendedName>
        <fullName evidence="8">ATP-dependent DNA helicase</fullName>
        <ecNumber evidence="8">3.6.4.12</ecNumber>
    </recommendedName>
</protein>
<evidence type="ECO:0000256" key="9">
    <source>
        <dbReference type="SAM" id="MobiDB-lite"/>
    </source>
</evidence>
<dbReference type="Gene3D" id="3.40.50.300">
    <property type="entry name" value="P-loop containing nucleotide triphosphate hydrolases"/>
    <property type="match status" value="2"/>
</dbReference>
<dbReference type="Pfam" id="PF00270">
    <property type="entry name" value="DEAD"/>
    <property type="match status" value="1"/>
</dbReference>
<feature type="region of interest" description="Disordered" evidence="9">
    <location>
        <begin position="1376"/>
        <end position="1397"/>
    </location>
</feature>
<feature type="compositionally biased region" description="Low complexity" evidence="9">
    <location>
        <begin position="247"/>
        <end position="263"/>
    </location>
</feature>
<dbReference type="GO" id="GO:0036297">
    <property type="term" value="P:interstrand cross-link repair"/>
    <property type="evidence" value="ECO:0007669"/>
    <property type="project" value="UniProtKB-ARBA"/>
</dbReference>
<feature type="compositionally biased region" description="Basic residues" evidence="9">
    <location>
        <begin position="1211"/>
        <end position="1220"/>
    </location>
</feature>
<dbReference type="Pfam" id="PF07955">
    <property type="entry name" value="DUF1687"/>
    <property type="match status" value="1"/>
</dbReference>
<feature type="region of interest" description="Disordered" evidence="9">
    <location>
        <begin position="284"/>
        <end position="319"/>
    </location>
</feature>
<evidence type="ECO:0000256" key="3">
    <source>
        <dbReference type="ARBA" id="ARBA00022741"/>
    </source>
</evidence>
<feature type="region of interest" description="Disordered" evidence="9">
    <location>
        <begin position="372"/>
        <end position="400"/>
    </location>
</feature>
<feature type="domain" description="Helicase ATP-binding" evidence="10">
    <location>
        <begin position="427"/>
        <end position="595"/>
    </location>
</feature>
<dbReference type="Proteomes" id="UP000738325">
    <property type="component" value="Unassembled WGS sequence"/>
</dbReference>
<dbReference type="SUPFAM" id="SSF52833">
    <property type="entry name" value="Thioredoxin-like"/>
    <property type="match status" value="1"/>
</dbReference>
<comment type="subcellular location">
    <subcellularLocation>
        <location evidence="1 8">Nucleus</location>
    </subcellularLocation>
</comment>
<dbReference type="GO" id="GO:0016787">
    <property type="term" value="F:hydrolase activity"/>
    <property type="evidence" value="ECO:0007669"/>
    <property type="project" value="UniProtKB-KW"/>
</dbReference>
<reference evidence="12" key="1">
    <citation type="journal article" date="2020" name="Fungal Divers.">
        <title>Resolving the Mortierellaceae phylogeny through synthesis of multi-gene phylogenetics and phylogenomics.</title>
        <authorList>
            <person name="Vandepol N."/>
            <person name="Liber J."/>
            <person name="Desiro A."/>
            <person name="Na H."/>
            <person name="Kennedy M."/>
            <person name="Barry K."/>
            <person name="Grigoriev I.V."/>
            <person name="Miller A.N."/>
            <person name="O'Donnell K."/>
            <person name="Stajich J.E."/>
            <person name="Bonito G."/>
        </authorList>
    </citation>
    <scope>NUCLEOTIDE SEQUENCE</scope>
    <source>
        <strain evidence="12">REB-010B</strain>
    </source>
</reference>
<gene>
    <name evidence="12" type="ORF">BGZ99_002696</name>
</gene>
<comment type="subunit">
    <text evidence="8">Interacts with the MHF histone-fold complex to form the FANCM-MHF complex.</text>
</comment>
<feature type="region of interest" description="Disordered" evidence="9">
    <location>
        <begin position="229"/>
        <end position="264"/>
    </location>
</feature>
<comment type="similarity">
    <text evidence="2 8">Belongs to the DEAD box helicase family. DEAH subfamily. FANCM sub-subfamily.</text>
</comment>
<evidence type="ECO:0000256" key="8">
    <source>
        <dbReference type="RuleBase" id="RU367027"/>
    </source>
</evidence>
<feature type="compositionally biased region" description="Polar residues" evidence="9">
    <location>
        <begin position="284"/>
        <end position="306"/>
    </location>
</feature>
<dbReference type="InterPro" id="IPR027417">
    <property type="entry name" value="P-loop_NTPase"/>
</dbReference>